<dbReference type="AlphaFoldDB" id="A0A9D7QJ30"/>
<dbReference type="GO" id="GO:0051536">
    <property type="term" value="F:iron-sulfur cluster binding"/>
    <property type="evidence" value="ECO:0007669"/>
    <property type="project" value="UniProtKB-KW"/>
</dbReference>
<accession>A0A9D7QJ30</accession>
<dbReference type="SFLD" id="SFLDS00029">
    <property type="entry name" value="Radical_SAM"/>
    <property type="match status" value="1"/>
</dbReference>
<comment type="caution">
    <text evidence="6">The sequence shown here is derived from an EMBL/GenBank/DDBJ whole genome shotgun (WGS) entry which is preliminary data.</text>
</comment>
<evidence type="ECO:0000256" key="3">
    <source>
        <dbReference type="ARBA" id="ARBA00022723"/>
    </source>
</evidence>
<reference evidence="6" key="1">
    <citation type="submission" date="2020-10" db="EMBL/GenBank/DDBJ databases">
        <title>Connecting structure to function with the recovery of over 1000 high-quality activated sludge metagenome-assembled genomes encoding full-length rRNA genes using long-read sequencing.</title>
        <authorList>
            <person name="Singleton C.M."/>
            <person name="Petriglieri F."/>
            <person name="Kristensen J.M."/>
            <person name="Kirkegaard R.H."/>
            <person name="Michaelsen T.Y."/>
            <person name="Andersen M.H."/>
            <person name="Karst S.M."/>
            <person name="Dueholm M.S."/>
            <person name="Nielsen P.H."/>
            <person name="Albertsen M."/>
        </authorList>
    </citation>
    <scope>NUCLEOTIDE SEQUENCE</scope>
    <source>
        <strain evidence="6">OdNE_18-Q3-R46-58_BAT3C.305</strain>
    </source>
</reference>
<proteinExistence type="predicted"/>
<organism evidence="6 7">
    <name type="scientific">Candidatus Dechloromonas phosphorivorans</name>
    <dbReference type="NCBI Taxonomy" id="2899244"/>
    <lineage>
        <taxon>Bacteria</taxon>
        <taxon>Pseudomonadati</taxon>
        <taxon>Pseudomonadota</taxon>
        <taxon>Betaproteobacteria</taxon>
        <taxon>Rhodocyclales</taxon>
        <taxon>Azonexaceae</taxon>
        <taxon>Dechloromonas</taxon>
    </lineage>
</organism>
<evidence type="ECO:0000256" key="2">
    <source>
        <dbReference type="ARBA" id="ARBA00022691"/>
    </source>
</evidence>
<name>A0A9D7QJ30_9RHOO</name>
<keyword evidence="3" id="KW-0479">Metal-binding</keyword>
<dbReference type="InterPro" id="IPR007197">
    <property type="entry name" value="rSAM"/>
</dbReference>
<dbReference type="CDD" id="cd01335">
    <property type="entry name" value="Radical_SAM"/>
    <property type="match status" value="1"/>
</dbReference>
<keyword evidence="2" id="KW-0949">S-adenosyl-L-methionine</keyword>
<sequence>MLTIEDHRRDSAGLRYVYPVVSRRAGGVSVGINLNVNNACNWACVYCQVENLTRGGPPPIDLEVLERELAGFLEDALTGDFMSREVPAEDRRLVDVAFSGNGEPTSAAEFPEAVLRVGRILERHGLAGKLPVRLITNGSLLHRQAVQDGIGALGEMGGEVWFKVDRGTTAEVKAINGVPMDAQQVRRNLARCAALATTWVQTCWFAVDGVAPDAAAREAYCDLLGPVATGLAGIHLYGLARPSMQADAPRLQRLGANELERFAAEIREKTGLLVSVSP</sequence>
<dbReference type="InterPro" id="IPR058240">
    <property type="entry name" value="rSAM_sf"/>
</dbReference>
<evidence type="ECO:0000256" key="5">
    <source>
        <dbReference type="ARBA" id="ARBA00023014"/>
    </source>
</evidence>
<dbReference type="InterPro" id="IPR013785">
    <property type="entry name" value="Aldolase_TIM"/>
</dbReference>
<dbReference type="GO" id="GO:0046872">
    <property type="term" value="F:metal ion binding"/>
    <property type="evidence" value="ECO:0007669"/>
    <property type="project" value="UniProtKB-KW"/>
</dbReference>
<dbReference type="EMBL" id="JADKBR010000001">
    <property type="protein sequence ID" value="MBK8889007.1"/>
    <property type="molecule type" value="Genomic_DNA"/>
</dbReference>
<evidence type="ECO:0000313" key="7">
    <source>
        <dbReference type="Proteomes" id="UP000808146"/>
    </source>
</evidence>
<keyword evidence="4" id="KW-0408">Iron</keyword>
<dbReference type="GO" id="GO:0003824">
    <property type="term" value="F:catalytic activity"/>
    <property type="evidence" value="ECO:0007669"/>
    <property type="project" value="InterPro"/>
</dbReference>
<dbReference type="SUPFAM" id="SSF102114">
    <property type="entry name" value="Radical SAM enzymes"/>
    <property type="match status" value="1"/>
</dbReference>
<evidence type="ECO:0000313" key="6">
    <source>
        <dbReference type="EMBL" id="MBK8889007.1"/>
    </source>
</evidence>
<evidence type="ECO:0000256" key="4">
    <source>
        <dbReference type="ARBA" id="ARBA00023004"/>
    </source>
</evidence>
<protein>
    <submittedName>
        <fullName evidence="6">Radical SAM protein</fullName>
    </submittedName>
</protein>
<dbReference type="Proteomes" id="UP000808146">
    <property type="component" value="Unassembled WGS sequence"/>
</dbReference>
<gene>
    <name evidence="6" type="ORF">IPN75_00830</name>
</gene>
<evidence type="ECO:0000256" key="1">
    <source>
        <dbReference type="ARBA" id="ARBA00001966"/>
    </source>
</evidence>
<comment type="cofactor">
    <cofactor evidence="1">
        <name>[4Fe-4S] cluster</name>
        <dbReference type="ChEBI" id="CHEBI:49883"/>
    </cofactor>
</comment>
<keyword evidence="5" id="KW-0411">Iron-sulfur</keyword>
<dbReference type="Gene3D" id="3.20.20.70">
    <property type="entry name" value="Aldolase class I"/>
    <property type="match status" value="1"/>
</dbReference>